<organism evidence="1 2">
    <name type="scientific">Rotaria sordida</name>
    <dbReference type="NCBI Taxonomy" id="392033"/>
    <lineage>
        <taxon>Eukaryota</taxon>
        <taxon>Metazoa</taxon>
        <taxon>Spiralia</taxon>
        <taxon>Gnathifera</taxon>
        <taxon>Rotifera</taxon>
        <taxon>Eurotatoria</taxon>
        <taxon>Bdelloidea</taxon>
        <taxon>Philodinida</taxon>
        <taxon>Philodinidae</taxon>
        <taxon>Rotaria</taxon>
    </lineage>
</organism>
<name>A0A819MZZ4_9BILA</name>
<dbReference type="SUPFAM" id="SSF101478">
    <property type="entry name" value="ADP-ribosylglycohydrolase"/>
    <property type="match status" value="1"/>
</dbReference>
<dbReference type="Pfam" id="PF03747">
    <property type="entry name" value="ADP_ribosyl_GH"/>
    <property type="match status" value="1"/>
</dbReference>
<evidence type="ECO:0000313" key="2">
    <source>
        <dbReference type="Proteomes" id="UP000663823"/>
    </source>
</evidence>
<dbReference type="AlphaFoldDB" id="A0A819MZZ4"/>
<proteinExistence type="predicted"/>
<dbReference type="InterPro" id="IPR036705">
    <property type="entry name" value="Ribosyl_crysJ1_sf"/>
</dbReference>
<protein>
    <recommendedName>
        <fullName evidence="3">ADP-ribosylglycohydrolase</fullName>
    </recommendedName>
</protein>
<accession>A0A819MZZ4</accession>
<evidence type="ECO:0000313" key="1">
    <source>
        <dbReference type="EMBL" id="CAF3989193.1"/>
    </source>
</evidence>
<reference evidence="1" key="1">
    <citation type="submission" date="2021-02" db="EMBL/GenBank/DDBJ databases">
        <authorList>
            <person name="Nowell W R."/>
        </authorList>
    </citation>
    <scope>NUCLEOTIDE SEQUENCE</scope>
</reference>
<dbReference type="InterPro" id="IPR005502">
    <property type="entry name" value="Ribosyl_crysJ1"/>
</dbReference>
<dbReference type="Gene3D" id="1.10.4080.10">
    <property type="entry name" value="ADP-ribosylation/Crystallin J1"/>
    <property type="match status" value="1"/>
</dbReference>
<sequence>MEEPPDFNDEKVLDRIEGSMIGLAIGDALGAHVEFRSHQFLVEYPVTDFQAGGPWSLQKGQ</sequence>
<dbReference type="Proteomes" id="UP000663823">
    <property type="component" value="Unassembled WGS sequence"/>
</dbReference>
<dbReference type="EMBL" id="CAJOAX010006714">
    <property type="protein sequence ID" value="CAF3989193.1"/>
    <property type="molecule type" value="Genomic_DNA"/>
</dbReference>
<evidence type="ECO:0008006" key="3">
    <source>
        <dbReference type="Google" id="ProtNLM"/>
    </source>
</evidence>
<gene>
    <name evidence="1" type="ORF">OTI717_LOCUS28381</name>
</gene>
<feature type="non-terminal residue" evidence="1">
    <location>
        <position position="61"/>
    </location>
</feature>
<comment type="caution">
    <text evidence="1">The sequence shown here is derived from an EMBL/GenBank/DDBJ whole genome shotgun (WGS) entry which is preliminary data.</text>
</comment>